<evidence type="ECO:0000256" key="19">
    <source>
        <dbReference type="PIRSR" id="PIRSR005149-1"/>
    </source>
</evidence>
<keyword evidence="6" id="KW-0349">Heme</keyword>
<evidence type="ECO:0000256" key="9">
    <source>
        <dbReference type="ARBA" id="ARBA00022824"/>
    </source>
</evidence>
<feature type="binding site" evidence="19">
    <location>
        <position position="219"/>
    </location>
    <ligand>
        <name>Zn(2+)</name>
        <dbReference type="ChEBI" id="CHEBI:29105"/>
        <label>1</label>
    </ligand>
</feature>
<keyword evidence="16 18" id="KW-0472">Membrane</keyword>
<dbReference type="PANTHER" id="PTHR12863">
    <property type="entry name" value="FATTY ACID HYDROXYLASE"/>
    <property type="match status" value="1"/>
</dbReference>
<dbReference type="GO" id="GO:0005506">
    <property type="term" value="F:iron ion binding"/>
    <property type="evidence" value="ECO:0007669"/>
    <property type="project" value="UniProtKB-UniRule"/>
</dbReference>
<evidence type="ECO:0000256" key="18">
    <source>
        <dbReference type="PIRNR" id="PIRNR005149"/>
    </source>
</evidence>
<dbReference type="Gene3D" id="3.10.120.10">
    <property type="entry name" value="Cytochrome b5-like heme/steroid binding domain"/>
    <property type="match status" value="1"/>
</dbReference>
<feature type="binding site" evidence="19">
    <location>
        <position position="200"/>
    </location>
    <ligand>
        <name>Zn(2+)</name>
        <dbReference type="ChEBI" id="CHEBI:29105"/>
        <label>1</label>
    </ligand>
</feature>
<keyword evidence="13 18" id="KW-0560">Oxidoreductase</keyword>
<evidence type="ECO:0000256" key="13">
    <source>
        <dbReference type="ARBA" id="ARBA00023002"/>
    </source>
</evidence>
<dbReference type="GO" id="GO:0006633">
    <property type="term" value="P:fatty acid biosynthetic process"/>
    <property type="evidence" value="ECO:0007669"/>
    <property type="project" value="UniProtKB-KW"/>
</dbReference>
<evidence type="ECO:0000256" key="15">
    <source>
        <dbReference type="ARBA" id="ARBA00023098"/>
    </source>
</evidence>
<dbReference type="InterPro" id="IPR018506">
    <property type="entry name" value="Cyt_B5_heme-BS"/>
</dbReference>
<sequence>MASKKHNNAKSCYVTIGSKVCDVTEFLSDHPGGEDLVLEFTSPRILADEASHILDEYHIGFLPQDHVLANVGGIAASFSRRSRLGNNAARGEERNRSHFETTDIVDDYKTHKFLDLNRPLLLQVEFYLEQVHKPRHYKGRREQGHRCLEISLEPLRAKTPWWIVPTIWLPCISYGIAALFGLGLCIWTLVEYGLHRCLFHLDEKMPDNRVCITLHFVLHGIHHYLPMDKLRLVMPPALFTILATPFWKLAHTVFWNWHMGTAVYCGGIFGYVCYDLTHYFLHHKTLPAYYQELKKYHLEHHYKDYQKGFGVTSKFWDKVFGTELIYGPGLKKGVKAQ</sequence>
<dbReference type="PANTHER" id="PTHR12863:SF1">
    <property type="entry name" value="FATTY ACID 2-HYDROXYLASE"/>
    <property type="match status" value="1"/>
</dbReference>
<feature type="binding site" evidence="19">
    <location>
        <position position="223"/>
    </location>
    <ligand>
        <name>Zn(2+)</name>
        <dbReference type="ChEBI" id="CHEBI:29105"/>
        <label>1</label>
    </ligand>
</feature>
<reference evidence="22 23" key="1">
    <citation type="submission" date="2019-09" db="EMBL/GenBank/DDBJ databases">
        <title>Draft genome of the ectomycorrhizal ascomycete Sphaerosporella brunnea.</title>
        <authorList>
            <consortium name="DOE Joint Genome Institute"/>
            <person name="Benucci G.M."/>
            <person name="Marozzi G."/>
            <person name="Antonielli L."/>
            <person name="Sanchez S."/>
            <person name="Marco P."/>
            <person name="Wang X."/>
            <person name="Falini L.B."/>
            <person name="Barry K."/>
            <person name="Haridas S."/>
            <person name="Lipzen A."/>
            <person name="Labutti K."/>
            <person name="Grigoriev I.V."/>
            <person name="Murat C."/>
            <person name="Martin F."/>
            <person name="Albertini E."/>
            <person name="Donnini D."/>
            <person name="Bonito G."/>
        </authorList>
    </citation>
    <scope>NUCLEOTIDE SEQUENCE [LARGE SCALE GENOMIC DNA]</scope>
    <source>
        <strain evidence="22 23">Sb_GMNB300</strain>
    </source>
</reference>
<keyword evidence="8 18" id="KW-0479">Metal-binding</keyword>
<dbReference type="InterPro" id="IPR006694">
    <property type="entry name" value="Fatty_acid_hydroxylase"/>
</dbReference>
<keyword evidence="7 20" id="KW-0812">Transmembrane</keyword>
<comment type="pathway">
    <text evidence="3">Lipid metabolism.</text>
</comment>
<dbReference type="AlphaFoldDB" id="A0A5J5EPA8"/>
<keyword evidence="23" id="KW-1185">Reference proteome</keyword>
<comment type="function">
    <text evidence="18">Ceramide hydroxylase involved in the hydroxylation of sphingolipid-associated very long chain fatty acids. Postulated to hydroxylate the very long chain fatty acid of dihydroceramides and phytoceramides at C-2.</text>
</comment>
<feature type="binding site" evidence="19">
    <location>
        <position position="278"/>
    </location>
    <ligand>
        <name>Zn(2+)</name>
        <dbReference type="ChEBI" id="CHEBI:29105"/>
        <label>1</label>
    </ligand>
</feature>
<evidence type="ECO:0000256" key="10">
    <source>
        <dbReference type="ARBA" id="ARBA00022832"/>
    </source>
</evidence>
<evidence type="ECO:0000259" key="21">
    <source>
        <dbReference type="PROSITE" id="PS50255"/>
    </source>
</evidence>
<protein>
    <recommendedName>
        <fullName evidence="18">Ceramide very long chain fatty acid hydroxylase</fullName>
        <ecNumber evidence="18">1.-.-.-</ecNumber>
    </recommendedName>
</protein>
<comment type="subcellular location">
    <subcellularLocation>
        <location evidence="1">Endoplasmic reticulum membrane</location>
        <topology evidence="1">Multi-pass membrane protein</topology>
    </subcellularLocation>
</comment>
<name>A0A5J5EPA8_9PEZI</name>
<keyword evidence="12 20" id="KW-1133">Transmembrane helix</keyword>
<evidence type="ECO:0000313" key="22">
    <source>
        <dbReference type="EMBL" id="KAA8898756.1"/>
    </source>
</evidence>
<dbReference type="GO" id="GO:0005789">
    <property type="term" value="C:endoplasmic reticulum membrane"/>
    <property type="evidence" value="ECO:0007669"/>
    <property type="project" value="UniProtKB-SubCell"/>
</dbReference>
<dbReference type="GO" id="GO:0080132">
    <property type="term" value="F:fatty acid 2-hydroxylase activity"/>
    <property type="evidence" value="ECO:0007669"/>
    <property type="project" value="InterPro"/>
</dbReference>
<dbReference type="EC" id="1.-.-.-" evidence="18"/>
<keyword evidence="14 18" id="KW-0408">Iron</keyword>
<evidence type="ECO:0000313" key="23">
    <source>
        <dbReference type="Proteomes" id="UP000326924"/>
    </source>
</evidence>
<feature type="binding site" evidence="19">
    <location>
        <position position="195"/>
    </location>
    <ligand>
        <name>Zn(2+)</name>
        <dbReference type="ChEBI" id="CHEBI:29105"/>
        <label>1</label>
    </ligand>
</feature>
<evidence type="ECO:0000256" key="20">
    <source>
        <dbReference type="SAM" id="Phobius"/>
    </source>
</evidence>
<dbReference type="Proteomes" id="UP000326924">
    <property type="component" value="Unassembled WGS sequence"/>
</dbReference>
<dbReference type="SUPFAM" id="SSF55856">
    <property type="entry name" value="Cytochrome b5-like heme/steroid binding domain"/>
    <property type="match status" value="1"/>
</dbReference>
<proteinExistence type="inferred from homology"/>
<feature type="domain" description="Cytochrome b5 heme-binding" evidence="21">
    <location>
        <begin position="1"/>
        <end position="39"/>
    </location>
</feature>
<dbReference type="Pfam" id="PF04116">
    <property type="entry name" value="FA_hydroxylase"/>
    <property type="match status" value="1"/>
</dbReference>
<dbReference type="SMART" id="SM01117">
    <property type="entry name" value="Cyt-b5"/>
    <property type="match status" value="1"/>
</dbReference>
<dbReference type="PROSITE" id="PS00191">
    <property type="entry name" value="CYTOCHROME_B5_1"/>
    <property type="match status" value="1"/>
</dbReference>
<gene>
    <name evidence="22" type="ORF">FN846DRAFT_961812</name>
</gene>
<evidence type="ECO:0000256" key="16">
    <source>
        <dbReference type="ARBA" id="ARBA00023136"/>
    </source>
</evidence>
<dbReference type="Pfam" id="PF00173">
    <property type="entry name" value="Cyt-b5"/>
    <property type="match status" value="1"/>
</dbReference>
<dbReference type="InParanoid" id="A0A5J5EPA8"/>
<dbReference type="InterPro" id="IPR014430">
    <property type="entry name" value="Scs7"/>
</dbReference>
<evidence type="ECO:0000256" key="3">
    <source>
        <dbReference type="ARBA" id="ARBA00005189"/>
    </source>
</evidence>
<evidence type="ECO:0000256" key="5">
    <source>
        <dbReference type="ARBA" id="ARBA00022516"/>
    </source>
</evidence>
<dbReference type="InterPro" id="IPR001199">
    <property type="entry name" value="Cyt_B5-like_heme/steroid-bd"/>
</dbReference>
<feature type="binding site" evidence="19">
    <location>
        <position position="222"/>
    </location>
    <ligand>
        <name>Zn(2+)</name>
        <dbReference type="ChEBI" id="CHEBI:29105"/>
        <label>1</label>
    </ligand>
</feature>
<feature type="transmembrane region" description="Helical" evidence="20">
    <location>
        <begin position="167"/>
        <end position="190"/>
    </location>
</feature>
<organism evidence="22 23">
    <name type="scientific">Sphaerosporella brunnea</name>
    <dbReference type="NCBI Taxonomy" id="1250544"/>
    <lineage>
        <taxon>Eukaryota</taxon>
        <taxon>Fungi</taxon>
        <taxon>Dikarya</taxon>
        <taxon>Ascomycota</taxon>
        <taxon>Pezizomycotina</taxon>
        <taxon>Pezizomycetes</taxon>
        <taxon>Pezizales</taxon>
        <taxon>Pyronemataceae</taxon>
        <taxon>Sphaerosporella</taxon>
    </lineage>
</organism>
<dbReference type="PIRSF" id="PIRSF005149">
    <property type="entry name" value="IPC-B_HD"/>
    <property type="match status" value="1"/>
</dbReference>
<feature type="binding site" evidence="19">
    <location>
        <position position="297"/>
    </location>
    <ligand>
        <name>Zn(2+)</name>
        <dbReference type="ChEBI" id="CHEBI:29105"/>
        <label>1</label>
    </ligand>
</feature>
<feature type="binding site" evidence="19">
    <location>
        <position position="282"/>
    </location>
    <ligand>
        <name>Zn(2+)</name>
        <dbReference type="ChEBI" id="CHEBI:29105"/>
        <label>1</label>
    </ligand>
</feature>
<comment type="similarity">
    <text evidence="4 18">Belongs to the sterol desaturase family. SCS7 subfamily.</text>
</comment>
<evidence type="ECO:0000256" key="11">
    <source>
        <dbReference type="ARBA" id="ARBA00022833"/>
    </source>
</evidence>
<keyword evidence="5 18" id="KW-0444">Lipid biosynthesis</keyword>
<comment type="caution">
    <text evidence="22">The sequence shown here is derived from an EMBL/GenBank/DDBJ whole genome shotgun (WGS) entry which is preliminary data.</text>
</comment>
<keyword evidence="9 18" id="KW-0256">Endoplasmic reticulum</keyword>
<feature type="binding site" evidence="19">
    <location>
        <position position="301"/>
    </location>
    <ligand>
        <name>Zn(2+)</name>
        <dbReference type="ChEBI" id="CHEBI:29105"/>
        <label>1</label>
    </ligand>
</feature>
<evidence type="ECO:0000256" key="4">
    <source>
        <dbReference type="ARBA" id="ARBA00005747"/>
    </source>
</evidence>
<evidence type="ECO:0000256" key="8">
    <source>
        <dbReference type="ARBA" id="ARBA00022723"/>
    </source>
</evidence>
<keyword evidence="11 19" id="KW-0862">Zinc</keyword>
<evidence type="ECO:0000256" key="14">
    <source>
        <dbReference type="ARBA" id="ARBA00023004"/>
    </source>
</evidence>
<dbReference type="EMBL" id="VXIS01000179">
    <property type="protein sequence ID" value="KAA8898756.1"/>
    <property type="molecule type" value="Genomic_DNA"/>
</dbReference>
<keyword evidence="10 18" id="KW-0276">Fatty acid metabolism</keyword>
<dbReference type="GO" id="GO:0020037">
    <property type="term" value="F:heme binding"/>
    <property type="evidence" value="ECO:0007669"/>
    <property type="project" value="InterPro"/>
</dbReference>
<comment type="pathway">
    <text evidence="2">Sphingolipid metabolism.</text>
</comment>
<dbReference type="PROSITE" id="PS50255">
    <property type="entry name" value="CYTOCHROME_B5_2"/>
    <property type="match status" value="1"/>
</dbReference>
<evidence type="ECO:0000256" key="17">
    <source>
        <dbReference type="ARBA" id="ARBA00023160"/>
    </source>
</evidence>
<keyword evidence="17 18" id="KW-0275">Fatty acid biosynthesis</keyword>
<evidence type="ECO:0000256" key="1">
    <source>
        <dbReference type="ARBA" id="ARBA00004477"/>
    </source>
</evidence>
<accession>A0A5J5EPA8</accession>
<feature type="transmembrane region" description="Helical" evidence="20">
    <location>
        <begin position="255"/>
        <end position="274"/>
    </location>
</feature>
<evidence type="ECO:0000256" key="6">
    <source>
        <dbReference type="ARBA" id="ARBA00022617"/>
    </source>
</evidence>
<evidence type="ECO:0000256" key="12">
    <source>
        <dbReference type="ARBA" id="ARBA00022989"/>
    </source>
</evidence>
<feature type="binding site" evidence="19">
    <location>
        <position position="300"/>
    </location>
    <ligand>
        <name>Zn(2+)</name>
        <dbReference type="ChEBI" id="CHEBI:29105"/>
        <label>1</label>
    </ligand>
</feature>
<dbReference type="FunCoup" id="A0A5J5EPA8">
    <property type="interactions" value="203"/>
</dbReference>
<keyword evidence="15 18" id="KW-0443">Lipid metabolism</keyword>
<comment type="cofactor">
    <cofactor evidence="18 19">
        <name>Zn(2+)</name>
        <dbReference type="ChEBI" id="CHEBI:29105"/>
    </cofactor>
    <text evidence="18 19">Binds 2 Zn(2+) ions per subunit that likely form a catalytic dimetal center.</text>
</comment>
<evidence type="ECO:0000256" key="7">
    <source>
        <dbReference type="ARBA" id="ARBA00022692"/>
    </source>
</evidence>
<dbReference type="InterPro" id="IPR036400">
    <property type="entry name" value="Cyt_B5-like_heme/steroid_sf"/>
</dbReference>
<dbReference type="OrthoDB" id="2204368at2759"/>
<evidence type="ECO:0000256" key="2">
    <source>
        <dbReference type="ARBA" id="ARBA00004991"/>
    </source>
</evidence>